<dbReference type="Proteomes" id="UP000289821">
    <property type="component" value="Unassembled WGS sequence"/>
</dbReference>
<reference evidence="1 2" key="1">
    <citation type="submission" date="2018-07" db="EMBL/GenBank/DDBJ databases">
        <title>Leeuwenhoekiella genomics.</title>
        <authorList>
            <person name="Tahon G."/>
            <person name="Willems A."/>
        </authorList>
    </citation>
    <scope>NUCLEOTIDE SEQUENCE [LARGE SCALE GENOMIC DNA]</scope>
    <source>
        <strain evidence="1 2">R-50232</strain>
    </source>
</reference>
<dbReference type="OrthoDB" id="1432199at2"/>
<sequence length="192" mass="21700">MKKLILPIAVATILFTSCDVTKKDSAELPEVDVDVDAEAGELPEYDVDWADVDISTRTETVEVPKLVVVMEEEEVEVPTIDVNMPDEENIERSLVVEAEIADTEKSLDIQEVRASNKMLFVIAKLEDMGTDLQDKKMRIQDQVNLNAPDMSVKYIIIGERPDRVFNNMNAYYNAMEDLPQNVKDADVIYSRS</sequence>
<protein>
    <submittedName>
        <fullName evidence="1">Uncharacterized protein</fullName>
    </submittedName>
</protein>
<organism evidence="1 2">
    <name type="scientific">Leeuwenhoekiella aestuarii</name>
    <dbReference type="NCBI Taxonomy" id="2249426"/>
    <lineage>
        <taxon>Bacteria</taxon>
        <taxon>Pseudomonadati</taxon>
        <taxon>Bacteroidota</taxon>
        <taxon>Flavobacteriia</taxon>
        <taxon>Flavobacteriales</taxon>
        <taxon>Flavobacteriaceae</taxon>
        <taxon>Leeuwenhoekiella</taxon>
    </lineage>
</organism>
<evidence type="ECO:0000313" key="2">
    <source>
        <dbReference type="Proteomes" id="UP000289821"/>
    </source>
</evidence>
<dbReference type="EMBL" id="QOVI01000002">
    <property type="protein sequence ID" value="RXG16681.1"/>
    <property type="molecule type" value="Genomic_DNA"/>
</dbReference>
<comment type="caution">
    <text evidence="1">The sequence shown here is derived from an EMBL/GenBank/DDBJ whole genome shotgun (WGS) entry which is preliminary data.</text>
</comment>
<gene>
    <name evidence="1" type="ORF">DSM04_102262</name>
</gene>
<proteinExistence type="predicted"/>
<evidence type="ECO:0000313" key="1">
    <source>
        <dbReference type="EMBL" id="RXG16681.1"/>
    </source>
</evidence>
<dbReference type="RefSeq" id="WP_128760348.1">
    <property type="nucleotide sequence ID" value="NZ_QOVI01000002.1"/>
</dbReference>
<dbReference type="AlphaFoldDB" id="A0A4Q0NXU2"/>
<name>A0A4Q0NXU2_9FLAO</name>
<keyword evidence="2" id="KW-1185">Reference proteome</keyword>
<dbReference type="PROSITE" id="PS51257">
    <property type="entry name" value="PROKAR_LIPOPROTEIN"/>
    <property type="match status" value="1"/>
</dbReference>
<accession>A0A4Q0NXU2</accession>